<accession>A0ABW7T9W6</accession>
<dbReference type="RefSeq" id="WP_397614323.1">
    <property type="nucleotide sequence ID" value="NZ_JBIRRB010000011.1"/>
</dbReference>
<protein>
    <submittedName>
        <fullName evidence="2">Plasmid transfer protein TraA</fullName>
    </submittedName>
</protein>
<dbReference type="EMBL" id="JBIRRB010000011">
    <property type="protein sequence ID" value="MFI0914331.1"/>
    <property type="molecule type" value="Genomic_DNA"/>
</dbReference>
<sequence>MASPAPGGGTFQQRQQQRAATVNKTKTKQGGGFNPSFNITMQKGGSGTGPAGAAGSLGGKPGVPGADFMSNEDIRAFCEYVRKEARNRATERAMDADHLESVLRTIPDMTGSLGGSRARARRVTRWLKKVAAAEKAIQKYSASVYATFEREYDSELRQIGKGRNQQRTVRKFGWN</sequence>
<reference evidence="2 3" key="1">
    <citation type="submission" date="2024-10" db="EMBL/GenBank/DDBJ databases">
        <title>The Natural Products Discovery Center: Release of the First 8490 Sequenced Strains for Exploring Actinobacteria Biosynthetic Diversity.</title>
        <authorList>
            <person name="Kalkreuter E."/>
            <person name="Kautsar S.A."/>
            <person name="Yang D."/>
            <person name="Bader C.D."/>
            <person name="Teijaro C.N."/>
            <person name="Fluegel L."/>
            <person name="Davis C.M."/>
            <person name="Simpson J.R."/>
            <person name="Lauterbach L."/>
            <person name="Steele A.D."/>
            <person name="Gui C."/>
            <person name="Meng S."/>
            <person name="Li G."/>
            <person name="Viehrig K."/>
            <person name="Ye F."/>
            <person name="Su P."/>
            <person name="Kiefer A.F."/>
            <person name="Nichols A."/>
            <person name="Cepeda A.J."/>
            <person name="Yan W."/>
            <person name="Fan B."/>
            <person name="Jiang Y."/>
            <person name="Adhikari A."/>
            <person name="Zheng C.-J."/>
            <person name="Schuster L."/>
            <person name="Cowan T.M."/>
            <person name="Smanski M.J."/>
            <person name="Chevrette M.G."/>
            <person name="De Carvalho L.P.S."/>
            <person name="Shen B."/>
        </authorList>
    </citation>
    <scope>NUCLEOTIDE SEQUENCE [LARGE SCALE GENOMIC DNA]</scope>
    <source>
        <strain evidence="2 3">NPDC020979</strain>
    </source>
</reference>
<proteinExistence type="predicted"/>
<evidence type="ECO:0000313" key="2">
    <source>
        <dbReference type="EMBL" id="MFI0914331.1"/>
    </source>
</evidence>
<keyword evidence="3" id="KW-1185">Reference proteome</keyword>
<comment type="caution">
    <text evidence="2">The sequence shown here is derived from an EMBL/GenBank/DDBJ whole genome shotgun (WGS) entry which is preliminary data.</text>
</comment>
<organism evidence="2 3">
    <name type="scientific">Streptomyces abikoensis</name>
    <dbReference type="NCBI Taxonomy" id="97398"/>
    <lineage>
        <taxon>Bacteria</taxon>
        <taxon>Bacillati</taxon>
        <taxon>Actinomycetota</taxon>
        <taxon>Actinomycetes</taxon>
        <taxon>Kitasatosporales</taxon>
        <taxon>Streptomycetaceae</taxon>
        <taxon>Streptomyces</taxon>
    </lineage>
</organism>
<evidence type="ECO:0000313" key="3">
    <source>
        <dbReference type="Proteomes" id="UP001611162"/>
    </source>
</evidence>
<dbReference type="InterPro" id="IPR053789">
    <property type="entry name" value="TraA-like"/>
</dbReference>
<feature type="region of interest" description="Disordered" evidence="1">
    <location>
        <begin position="1"/>
        <end position="58"/>
    </location>
</feature>
<dbReference type="NCBIfam" id="NF041213">
    <property type="entry name" value="plasmid_TraA"/>
    <property type="match status" value="1"/>
</dbReference>
<dbReference type="Proteomes" id="UP001611162">
    <property type="component" value="Unassembled WGS sequence"/>
</dbReference>
<name>A0ABW7T9W6_9ACTN</name>
<feature type="compositionally biased region" description="Gly residues" evidence="1">
    <location>
        <begin position="44"/>
        <end position="58"/>
    </location>
</feature>
<evidence type="ECO:0000256" key="1">
    <source>
        <dbReference type="SAM" id="MobiDB-lite"/>
    </source>
</evidence>
<feature type="compositionally biased region" description="Gly residues" evidence="1">
    <location>
        <begin position="1"/>
        <end position="10"/>
    </location>
</feature>
<gene>
    <name evidence="2" type="primary">traA</name>
    <name evidence="2" type="ORF">ACH4TF_28325</name>
</gene>